<reference evidence="2" key="1">
    <citation type="submission" date="2016-10" db="EMBL/GenBank/DDBJ databases">
        <authorList>
            <person name="Varghese N."/>
            <person name="Submissions S."/>
        </authorList>
    </citation>
    <scope>NUCLEOTIDE SEQUENCE [LARGE SCALE GENOMIC DNA]</scope>
    <source>
        <strain evidence="2">DSM 17038</strain>
    </source>
</reference>
<sequence length="57" mass="6773">MKLNTAYRLTINSDGENRQYHLYSRWLVQVYLQTYQNLGKQISIEQLIDGLWQPASI</sequence>
<gene>
    <name evidence="1" type="ORF">SAMN05660649_02589</name>
</gene>
<protein>
    <submittedName>
        <fullName evidence="1">Uncharacterized protein</fullName>
    </submittedName>
</protein>
<keyword evidence="2" id="KW-1185">Reference proteome</keyword>
<proteinExistence type="predicted"/>
<evidence type="ECO:0000313" key="2">
    <source>
        <dbReference type="Proteomes" id="UP000199337"/>
    </source>
</evidence>
<evidence type="ECO:0000313" key="1">
    <source>
        <dbReference type="EMBL" id="SFG75816.1"/>
    </source>
</evidence>
<dbReference type="RefSeq" id="WP_165613507.1">
    <property type="nucleotide sequence ID" value="NZ_FOOX01000009.1"/>
</dbReference>
<dbReference type="EMBL" id="FOOX01000009">
    <property type="protein sequence ID" value="SFG75816.1"/>
    <property type="molecule type" value="Genomic_DNA"/>
</dbReference>
<organism evidence="1 2">
    <name type="scientific">Desulfotruncus arcticus DSM 17038</name>
    <dbReference type="NCBI Taxonomy" id="1121424"/>
    <lineage>
        <taxon>Bacteria</taxon>
        <taxon>Bacillati</taxon>
        <taxon>Bacillota</taxon>
        <taxon>Clostridia</taxon>
        <taxon>Eubacteriales</taxon>
        <taxon>Desulfallaceae</taxon>
        <taxon>Desulfotruncus</taxon>
    </lineage>
</organism>
<accession>A0A1I2ULT0</accession>
<dbReference type="Proteomes" id="UP000199337">
    <property type="component" value="Unassembled WGS sequence"/>
</dbReference>
<dbReference type="AlphaFoldDB" id="A0A1I2ULT0"/>
<name>A0A1I2ULT0_9FIRM</name>